<dbReference type="Pfam" id="PF00389">
    <property type="entry name" value="2-Hacid_dh"/>
    <property type="match status" value="1"/>
</dbReference>
<dbReference type="InterPro" id="IPR058205">
    <property type="entry name" value="D-LDH-like"/>
</dbReference>
<dbReference type="GO" id="GO:0008720">
    <property type="term" value="F:D-lactate dehydrogenase (NAD+) activity"/>
    <property type="evidence" value="ECO:0007669"/>
    <property type="project" value="TreeGrafter"/>
</dbReference>
<keyword evidence="2" id="KW-0520">NAD</keyword>
<keyword evidence="3" id="KW-0560">Oxidoreductase</keyword>
<accession>A0A1I1GFI6</accession>
<gene>
    <name evidence="6" type="ORF">SAMN05660453_1054</name>
</gene>
<dbReference type="EMBL" id="FOLI01000005">
    <property type="protein sequence ID" value="SFC10052.1"/>
    <property type="molecule type" value="Genomic_DNA"/>
</dbReference>
<evidence type="ECO:0000256" key="3">
    <source>
        <dbReference type="RuleBase" id="RU003719"/>
    </source>
</evidence>
<dbReference type="Proteomes" id="UP000199376">
    <property type="component" value="Unassembled WGS sequence"/>
</dbReference>
<name>A0A1I1GFI6_9LACO</name>
<evidence type="ECO:0000313" key="7">
    <source>
        <dbReference type="Proteomes" id="UP000199376"/>
    </source>
</evidence>
<organism evidence="6 7">
    <name type="scientific">Fructobacillus durionis</name>
    <dbReference type="NCBI Taxonomy" id="283737"/>
    <lineage>
        <taxon>Bacteria</taxon>
        <taxon>Bacillati</taxon>
        <taxon>Bacillota</taxon>
        <taxon>Bacilli</taxon>
        <taxon>Lactobacillales</taxon>
        <taxon>Lactobacillaceae</taxon>
        <taxon>Fructobacillus</taxon>
    </lineage>
</organism>
<evidence type="ECO:0000259" key="4">
    <source>
        <dbReference type="Pfam" id="PF00389"/>
    </source>
</evidence>
<keyword evidence="7" id="KW-1185">Reference proteome</keyword>
<dbReference type="SUPFAM" id="SSF51735">
    <property type="entry name" value="NAD(P)-binding Rossmann-fold domains"/>
    <property type="match status" value="1"/>
</dbReference>
<feature type="domain" description="D-isomer specific 2-hydroxyacid dehydrogenase NAD-binding" evidence="5">
    <location>
        <begin position="115"/>
        <end position="301"/>
    </location>
</feature>
<evidence type="ECO:0000256" key="1">
    <source>
        <dbReference type="ARBA" id="ARBA00005854"/>
    </source>
</evidence>
<dbReference type="Gene3D" id="3.40.50.720">
    <property type="entry name" value="NAD(P)-binding Rossmann-like Domain"/>
    <property type="match status" value="2"/>
</dbReference>
<dbReference type="GO" id="GO:0051287">
    <property type="term" value="F:NAD binding"/>
    <property type="evidence" value="ECO:0007669"/>
    <property type="project" value="InterPro"/>
</dbReference>
<dbReference type="OrthoDB" id="9805416at2"/>
<protein>
    <submittedName>
        <fullName evidence="6">D-lactate dehydrogenase</fullName>
    </submittedName>
</protein>
<dbReference type="InterPro" id="IPR029752">
    <property type="entry name" value="D-isomer_DH_CS1"/>
</dbReference>
<dbReference type="AlphaFoldDB" id="A0A1I1GFI6"/>
<dbReference type="RefSeq" id="WP_091502707.1">
    <property type="nucleotide sequence ID" value="NZ_FOLI01000005.1"/>
</dbReference>
<evidence type="ECO:0000313" key="6">
    <source>
        <dbReference type="EMBL" id="SFC10052.1"/>
    </source>
</evidence>
<dbReference type="SUPFAM" id="SSF52283">
    <property type="entry name" value="Formate/glycerate dehydrogenase catalytic domain-like"/>
    <property type="match status" value="1"/>
</dbReference>
<evidence type="ECO:0000256" key="2">
    <source>
        <dbReference type="ARBA" id="ARBA00023027"/>
    </source>
</evidence>
<sequence length="337" mass="36703">MAFKIISFGTRDNEVAHFDALNKEGFEMTYKSENLTHDNIDLVKGFDGVLLRANNVADKQNLDQMAEWGIKYVFTRTVGYNHIDLDAAKANGQIVAYVPAYSPYAVADLAFGLGIMQNRNLSGAVASSEKSDFRPNPASFVPEFQSLTVGILGTGKIGLAEAKLWKGVGAKVLGYDPYPKDGIEDILTYASMEDLLKESDIVSLHVPYFKGSNDKFFAADQLKMMKSSAVLVNTARAEITDEDAIIAAVKAGDIKGFATDVISNESAYFGQVEPAAVKDASSTMAQFQALYPKVVVTPHIGSYTENALHDMISISYQNFANALKGDFENNFLVKPEA</sequence>
<reference evidence="6 7" key="1">
    <citation type="submission" date="2016-10" db="EMBL/GenBank/DDBJ databases">
        <authorList>
            <person name="de Groot N.N."/>
        </authorList>
    </citation>
    <scope>NUCLEOTIDE SEQUENCE [LARGE SCALE GENOMIC DNA]</scope>
    <source>
        <strain evidence="6 7">DSM 19113</strain>
    </source>
</reference>
<dbReference type="PROSITE" id="PS00065">
    <property type="entry name" value="D_2_HYDROXYACID_DH_1"/>
    <property type="match status" value="1"/>
</dbReference>
<dbReference type="PANTHER" id="PTHR43026">
    <property type="entry name" value="2-HYDROXYACID DEHYDROGENASE HOMOLOG 1-RELATED"/>
    <property type="match status" value="1"/>
</dbReference>
<dbReference type="InterPro" id="IPR006139">
    <property type="entry name" value="D-isomer_2_OHA_DH_cat_dom"/>
</dbReference>
<proteinExistence type="inferred from homology"/>
<dbReference type="InterPro" id="IPR006140">
    <property type="entry name" value="D-isomer_DH_NAD-bd"/>
</dbReference>
<dbReference type="PANTHER" id="PTHR43026:SF1">
    <property type="entry name" value="2-HYDROXYACID DEHYDROGENASE HOMOLOG 1-RELATED"/>
    <property type="match status" value="1"/>
</dbReference>
<dbReference type="STRING" id="283737.SAMN05660453_1054"/>
<feature type="domain" description="D-isomer specific 2-hydroxyacid dehydrogenase catalytic" evidence="4">
    <location>
        <begin position="13"/>
        <end position="328"/>
    </location>
</feature>
<evidence type="ECO:0000259" key="5">
    <source>
        <dbReference type="Pfam" id="PF02826"/>
    </source>
</evidence>
<dbReference type="InterPro" id="IPR036291">
    <property type="entry name" value="NAD(P)-bd_dom_sf"/>
</dbReference>
<dbReference type="Pfam" id="PF02826">
    <property type="entry name" value="2-Hacid_dh_C"/>
    <property type="match status" value="1"/>
</dbReference>
<comment type="similarity">
    <text evidence="1 3">Belongs to the D-isomer specific 2-hydroxyacid dehydrogenase family.</text>
</comment>